<keyword evidence="4 5" id="KW-0274">FAD</keyword>
<dbReference type="Gene3D" id="1.20.140.10">
    <property type="entry name" value="Butyryl-CoA Dehydrogenase, subunit A, domain 3"/>
    <property type="match status" value="1"/>
</dbReference>
<dbReference type="InterPro" id="IPR036250">
    <property type="entry name" value="AcylCo_DH-like_C"/>
</dbReference>
<dbReference type="InterPro" id="IPR006089">
    <property type="entry name" value="Acyl-CoA_DH_CS"/>
</dbReference>
<keyword evidence="5" id="KW-0560">Oxidoreductase</keyword>
<dbReference type="PANTHER" id="PTHR43884">
    <property type="entry name" value="ACYL-COA DEHYDROGENASE"/>
    <property type="match status" value="1"/>
</dbReference>
<dbReference type="Pfam" id="PF02770">
    <property type="entry name" value="Acyl-CoA_dh_M"/>
    <property type="match status" value="1"/>
</dbReference>
<dbReference type="OrthoDB" id="9802447at2"/>
<evidence type="ECO:0000313" key="10">
    <source>
        <dbReference type="Proteomes" id="UP000028091"/>
    </source>
</evidence>
<evidence type="ECO:0000259" key="8">
    <source>
        <dbReference type="Pfam" id="PF02771"/>
    </source>
</evidence>
<evidence type="ECO:0000313" key="9">
    <source>
        <dbReference type="EMBL" id="KEP26914.1"/>
    </source>
</evidence>
<evidence type="ECO:0000256" key="2">
    <source>
        <dbReference type="ARBA" id="ARBA00009347"/>
    </source>
</evidence>
<protein>
    <submittedName>
        <fullName evidence="9">Acyl-CoA dehydrogenase</fullName>
    </submittedName>
</protein>
<dbReference type="Gene3D" id="1.10.540.10">
    <property type="entry name" value="Acyl-CoA dehydrogenase/oxidase, N-terminal domain"/>
    <property type="match status" value="1"/>
</dbReference>
<evidence type="ECO:0000256" key="3">
    <source>
        <dbReference type="ARBA" id="ARBA00022630"/>
    </source>
</evidence>
<comment type="cofactor">
    <cofactor evidence="1 5">
        <name>FAD</name>
        <dbReference type="ChEBI" id="CHEBI:57692"/>
    </cofactor>
</comment>
<keyword evidence="10" id="KW-1185">Reference proteome</keyword>
<evidence type="ECO:0000259" key="7">
    <source>
        <dbReference type="Pfam" id="PF02770"/>
    </source>
</evidence>
<comment type="similarity">
    <text evidence="2 5">Belongs to the acyl-CoA dehydrogenase family.</text>
</comment>
<dbReference type="Pfam" id="PF00441">
    <property type="entry name" value="Acyl-CoA_dh_1"/>
    <property type="match status" value="1"/>
</dbReference>
<accession>A0A081LCD8</accession>
<dbReference type="Proteomes" id="UP000028091">
    <property type="component" value="Unassembled WGS sequence"/>
</dbReference>
<evidence type="ECO:0000256" key="5">
    <source>
        <dbReference type="RuleBase" id="RU362125"/>
    </source>
</evidence>
<feature type="domain" description="Acyl-CoA dehydrogenase/oxidase C-terminal" evidence="6">
    <location>
        <begin position="222"/>
        <end position="369"/>
    </location>
</feature>
<dbReference type="Gene3D" id="2.40.110.10">
    <property type="entry name" value="Butyryl-CoA Dehydrogenase, subunit A, domain 2"/>
    <property type="match status" value="1"/>
</dbReference>
<proteinExistence type="inferred from homology"/>
<dbReference type="InterPro" id="IPR009075">
    <property type="entry name" value="AcylCo_DH/oxidase_C"/>
</dbReference>
<dbReference type="InterPro" id="IPR009100">
    <property type="entry name" value="AcylCoA_DH/oxidase_NM_dom_sf"/>
</dbReference>
<reference evidence="9 10" key="1">
    <citation type="submission" date="2012-09" db="EMBL/GenBank/DDBJ databases">
        <title>Genome Sequence of Bacillus sp. DW5-4.</title>
        <authorList>
            <person name="Lai Q."/>
            <person name="Liu Y."/>
            <person name="Shao Z."/>
        </authorList>
    </citation>
    <scope>NUCLEOTIDE SEQUENCE [LARGE SCALE GENOMIC DNA]</scope>
    <source>
        <strain evidence="9 10">DW5-4</strain>
    </source>
</reference>
<name>A0A081LCD8_9BACI</name>
<dbReference type="FunFam" id="1.20.140.10:FF:000004">
    <property type="entry name" value="Acyl-CoA dehydrogenase FadE25"/>
    <property type="match status" value="1"/>
</dbReference>
<dbReference type="RefSeq" id="WP_034320176.1">
    <property type="nucleotide sequence ID" value="NZ_JOTP01000006.1"/>
</dbReference>
<dbReference type="InterPro" id="IPR006091">
    <property type="entry name" value="Acyl-CoA_Oxase/DH_mid-dom"/>
</dbReference>
<dbReference type="AlphaFoldDB" id="A0A081LCD8"/>
<evidence type="ECO:0000256" key="4">
    <source>
        <dbReference type="ARBA" id="ARBA00022827"/>
    </source>
</evidence>
<dbReference type="PROSITE" id="PS00073">
    <property type="entry name" value="ACYL_COA_DH_2"/>
    <property type="match status" value="1"/>
</dbReference>
<dbReference type="eggNOG" id="COG1960">
    <property type="taxonomic scope" value="Bacteria"/>
</dbReference>
<dbReference type="InterPro" id="IPR046373">
    <property type="entry name" value="Acyl-CoA_Oxase/DH_mid-dom_sf"/>
</dbReference>
<dbReference type="Pfam" id="PF02771">
    <property type="entry name" value="Acyl-CoA_dh_N"/>
    <property type="match status" value="1"/>
</dbReference>
<feature type="domain" description="Acyl-CoA dehydrogenase/oxidase N-terminal" evidence="8">
    <location>
        <begin position="11"/>
        <end position="115"/>
    </location>
</feature>
<organism evidence="9 10">
    <name type="scientific">Bacillus zhangzhouensis</name>
    <dbReference type="NCBI Taxonomy" id="1178540"/>
    <lineage>
        <taxon>Bacteria</taxon>
        <taxon>Bacillati</taxon>
        <taxon>Bacillota</taxon>
        <taxon>Bacilli</taxon>
        <taxon>Bacillales</taxon>
        <taxon>Bacillaceae</taxon>
        <taxon>Bacillus</taxon>
    </lineage>
</organism>
<dbReference type="SUPFAM" id="SSF56645">
    <property type="entry name" value="Acyl-CoA dehydrogenase NM domain-like"/>
    <property type="match status" value="1"/>
</dbReference>
<dbReference type="InterPro" id="IPR013786">
    <property type="entry name" value="AcylCoA_DH/ox_N"/>
</dbReference>
<evidence type="ECO:0000256" key="1">
    <source>
        <dbReference type="ARBA" id="ARBA00001974"/>
    </source>
</evidence>
<dbReference type="InterPro" id="IPR037069">
    <property type="entry name" value="AcylCoA_DH/ox_N_sf"/>
</dbReference>
<comment type="caution">
    <text evidence="9">The sequence shown here is derived from an EMBL/GenBank/DDBJ whole genome shotgun (WGS) entry which is preliminary data.</text>
</comment>
<keyword evidence="3 5" id="KW-0285">Flavoprotein</keyword>
<gene>
    <name evidence="9" type="ORF">BA70_16985</name>
</gene>
<dbReference type="GO" id="GO:0050660">
    <property type="term" value="F:flavin adenine dinucleotide binding"/>
    <property type="evidence" value="ECO:0007669"/>
    <property type="project" value="InterPro"/>
</dbReference>
<sequence length="380" mass="42056">MKTAEQTIDAIEEIRQYCDEHIRPFANEFDETEHLPESLIRDMAKRGYLAAGIPSSYQGMGLDPIVYGQFTEQVGKACCNVRTLLTVNSLVGEAILRYGTEDQKQGWLVALAKGEKIGAFALSEPNIGSDANHVETSYQKDGHSYVLNGKKKWISFGAIADFFIVIAREGEQVTAFLVERDQPGVEIERITGMMANRASYLAEITLDHVQVHEDCVLGPVGGGFNHVVSLALDHGRYSVAWAGLAIAQEAVDSLVTYSRKRTQFNEKLYKHQMIKGMIGDAVTQLHAAKALCLKAGEMRQAQHPDAITETSIAKYFTSKIAVDITNTNVQIHGGSGFSRENSASRLYREAKVLEIIEGTSQIQQQVIANYGLRHYFVKHS</sequence>
<dbReference type="EMBL" id="JOTP01000006">
    <property type="protein sequence ID" value="KEP26914.1"/>
    <property type="molecule type" value="Genomic_DNA"/>
</dbReference>
<dbReference type="GO" id="GO:0003995">
    <property type="term" value="F:acyl-CoA dehydrogenase activity"/>
    <property type="evidence" value="ECO:0007669"/>
    <property type="project" value="InterPro"/>
</dbReference>
<feature type="domain" description="Acyl-CoA oxidase/dehydrogenase middle" evidence="7">
    <location>
        <begin position="119"/>
        <end position="209"/>
    </location>
</feature>
<dbReference type="PANTHER" id="PTHR43884:SF12">
    <property type="entry name" value="ISOVALERYL-COA DEHYDROGENASE, MITOCHONDRIAL-RELATED"/>
    <property type="match status" value="1"/>
</dbReference>
<dbReference type="SUPFAM" id="SSF47203">
    <property type="entry name" value="Acyl-CoA dehydrogenase C-terminal domain-like"/>
    <property type="match status" value="1"/>
</dbReference>
<evidence type="ECO:0000259" key="6">
    <source>
        <dbReference type="Pfam" id="PF00441"/>
    </source>
</evidence>